<feature type="transmembrane region" description="Helical" evidence="1">
    <location>
        <begin position="181"/>
        <end position="203"/>
    </location>
</feature>
<sequence length="278" mass="28148">MIDSVRHEGSPGFRIAMAAIVLAAAGAAAAVMAVPGRGLWAANTGTLYTAHHKILVGLLVLCGLLLTAGRQPRFTGAVGVAGAVTAAQLCAIGVWAARHWRPMIGMNGIPEANLGQVRALALVMAASAAAATLACLAVVRRSGVWRPAAVDGPWRRGLLLAATVAVAVLPVLGIVERDFLTMKIATHVLLYSLPWALAVAACVRLHRPAAAAAALAVGVSALALTGGTTVLAAKYGEISYLLPALVAFSAVAAVAAGVLVIALRDADEQLPAALPEHG</sequence>
<keyword evidence="1" id="KW-0812">Transmembrane</keyword>
<feature type="transmembrane region" description="Helical" evidence="1">
    <location>
        <begin position="158"/>
        <end position="175"/>
    </location>
</feature>
<protein>
    <submittedName>
        <fullName evidence="2">Uncharacterized protein</fullName>
    </submittedName>
</protein>
<reference evidence="3" key="1">
    <citation type="journal article" date="2019" name="Int. J. Syst. Evol. Microbiol.">
        <title>The Global Catalogue of Microorganisms (GCM) 10K type strain sequencing project: providing services to taxonomists for standard genome sequencing and annotation.</title>
        <authorList>
            <consortium name="The Broad Institute Genomics Platform"/>
            <consortium name="The Broad Institute Genome Sequencing Center for Infectious Disease"/>
            <person name="Wu L."/>
            <person name="Ma J."/>
        </authorList>
    </citation>
    <scope>NUCLEOTIDE SEQUENCE [LARGE SCALE GENOMIC DNA]</scope>
    <source>
        <strain evidence="3">CGMCC 1.9106</strain>
    </source>
</reference>
<dbReference type="RefSeq" id="WP_376810267.1">
    <property type="nucleotide sequence ID" value="NZ_JBHTAC010000059.1"/>
</dbReference>
<organism evidence="2 3">
    <name type="scientific">Catellatospora aurea</name>
    <dbReference type="NCBI Taxonomy" id="1337874"/>
    <lineage>
        <taxon>Bacteria</taxon>
        <taxon>Bacillati</taxon>
        <taxon>Actinomycetota</taxon>
        <taxon>Actinomycetes</taxon>
        <taxon>Micromonosporales</taxon>
        <taxon>Micromonosporaceae</taxon>
        <taxon>Catellatospora</taxon>
    </lineage>
</organism>
<evidence type="ECO:0000313" key="3">
    <source>
        <dbReference type="Proteomes" id="UP001596392"/>
    </source>
</evidence>
<feature type="transmembrane region" description="Helical" evidence="1">
    <location>
        <begin position="12"/>
        <end position="34"/>
    </location>
</feature>
<comment type="caution">
    <text evidence="2">The sequence shown here is derived from an EMBL/GenBank/DDBJ whole genome shotgun (WGS) entry which is preliminary data.</text>
</comment>
<feature type="transmembrane region" description="Helical" evidence="1">
    <location>
        <begin position="210"/>
        <end position="232"/>
    </location>
</feature>
<proteinExistence type="predicted"/>
<dbReference type="Proteomes" id="UP001596392">
    <property type="component" value="Unassembled WGS sequence"/>
</dbReference>
<name>A0ABW2HB35_9ACTN</name>
<evidence type="ECO:0000313" key="2">
    <source>
        <dbReference type="EMBL" id="MFC7247543.1"/>
    </source>
</evidence>
<evidence type="ECO:0000256" key="1">
    <source>
        <dbReference type="SAM" id="Phobius"/>
    </source>
</evidence>
<feature type="transmembrane region" description="Helical" evidence="1">
    <location>
        <begin position="238"/>
        <end position="263"/>
    </location>
</feature>
<accession>A0ABW2HB35</accession>
<gene>
    <name evidence="2" type="ORF">ACFQO7_34205</name>
</gene>
<keyword evidence="1" id="KW-0472">Membrane</keyword>
<feature type="transmembrane region" description="Helical" evidence="1">
    <location>
        <begin position="74"/>
        <end position="97"/>
    </location>
</feature>
<dbReference type="EMBL" id="JBHTAC010000059">
    <property type="protein sequence ID" value="MFC7247543.1"/>
    <property type="molecule type" value="Genomic_DNA"/>
</dbReference>
<feature type="transmembrane region" description="Helical" evidence="1">
    <location>
        <begin position="46"/>
        <end position="67"/>
    </location>
</feature>
<keyword evidence="1" id="KW-1133">Transmembrane helix</keyword>
<feature type="transmembrane region" description="Helical" evidence="1">
    <location>
        <begin position="117"/>
        <end position="138"/>
    </location>
</feature>
<keyword evidence="3" id="KW-1185">Reference proteome</keyword>